<comment type="caution">
    <text evidence="8">The sequence shown here is derived from an EMBL/GenBank/DDBJ whole genome shotgun (WGS) entry which is preliminary data.</text>
</comment>
<evidence type="ECO:0000256" key="6">
    <source>
        <dbReference type="ARBA" id="ARBA00023136"/>
    </source>
</evidence>
<accession>A0A9K3GML8</accession>
<evidence type="ECO:0000256" key="4">
    <source>
        <dbReference type="ARBA" id="ARBA00022692"/>
    </source>
</evidence>
<dbReference type="GO" id="GO:0012505">
    <property type="term" value="C:endomembrane system"/>
    <property type="evidence" value="ECO:0007669"/>
    <property type="project" value="UniProtKB-SubCell"/>
</dbReference>
<keyword evidence="9" id="KW-1185">Reference proteome</keyword>
<reference evidence="8 9" key="1">
    <citation type="journal article" date="2018" name="PLoS ONE">
        <title>The draft genome of Kipferlia bialata reveals reductive genome evolution in fornicate parasites.</title>
        <authorList>
            <person name="Tanifuji G."/>
            <person name="Takabayashi S."/>
            <person name="Kume K."/>
            <person name="Takagi M."/>
            <person name="Nakayama T."/>
            <person name="Kamikawa R."/>
            <person name="Inagaki Y."/>
            <person name="Hashimoto T."/>
        </authorList>
    </citation>
    <scope>NUCLEOTIDE SEQUENCE [LARGE SCALE GENOMIC DNA]</scope>
    <source>
        <strain evidence="8">NY0173</strain>
    </source>
</reference>
<dbReference type="Pfam" id="PF02487">
    <property type="entry name" value="CLN3"/>
    <property type="match status" value="1"/>
</dbReference>
<comment type="caution">
    <text evidence="7">Lacks conserved residue(s) required for the propagation of feature annotation.</text>
</comment>
<protein>
    <submittedName>
        <fullName evidence="8">Batten's disease protein Cln3</fullName>
    </submittedName>
</protein>
<dbReference type="SUPFAM" id="SSF103473">
    <property type="entry name" value="MFS general substrate transporter"/>
    <property type="match status" value="1"/>
</dbReference>
<feature type="transmembrane region" description="Helical" evidence="7">
    <location>
        <begin position="57"/>
        <end position="76"/>
    </location>
</feature>
<gene>
    <name evidence="8" type="ORF">KIPB_010141</name>
</gene>
<dbReference type="InterPro" id="IPR036259">
    <property type="entry name" value="MFS_trans_sf"/>
</dbReference>
<keyword evidence="4 7" id="KW-0812">Transmembrane</keyword>
<comment type="subcellular location">
    <subcellularLocation>
        <location evidence="1">Endomembrane system</location>
        <topology evidence="1">Multi-pass membrane protein</topology>
    </subcellularLocation>
</comment>
<keyword evidence="3" id="KW-0813">Transport</keyword>
<name>A0A9K3GML8_9EUKA</name>
<feature type="non-terminal residue" evidence="8">
    <location>
        <position position="1"/>
    </location>
</feature>
<keyword evidence="5 7" id="KW-1133">Transmembrane helix</keyword>
<evidence type="ECO:0000256" key="1">
    <source>
        <dbReference type="ARBA" id="ARBA00004127"/>
    </source>
</evidence>
<dbReference type="EMBL" id="BDIP01003667">
    <property type="protein sequence ID" value="GIQ87986.1"/>
    <property type="molecule type" value="Genomic_DNA"/>
</dbReference>
<evidence type="ECO:0000256" key="3">
    <source>
        <dbReference type="ARBA" id="ARBA00022448"/>
    </source>
</evidence>
<sequence length="131" mass="14271">DAFVVYNALYQCGVFISRSSISLHSIPTSHLMVPSLLQALNLGLLILNALVHWLPGYWAAFVVFFWEGLLGGSVYVNAFNNLNAESHELSREFSMGICSMADSVGIALASVLSIVVENWLLPLQPVETGLC</sequence>
<evidence type="ECO:0000313" key="8">
    <source>
        <dbReference type="EMBL" id="GIQ87986.1"/>
    </source>
</evidence>
<dbReference type="GO" id="GO:0005773">
    <property type="term" value="C:vacuole"/>
    <property type="evidence" value="ECO:0007669"/>
    <property type="project" value="TreeGrafter"/>
</dbReference>
<dbReference type="PANTHER" id="PTHR10981:SF0">
    <property type="entry name" value="BATTENIN"/>
    <property type="match status" value="1"/>
</dbReference>
<organism evidence="8 9">
    <name type="scientific">Kipferlia bialata</name>
    <dbReference type="NCBI Taxonomy" id="797122"/>
    <lineage>
        <taxon>Eukaryota</taxon>
        <taxon>Metamonada</taxon>
        <taxon>Carpediemonas-like organisms</taxon>
        <taxon>Kipferlia</taxon>
    </lineage>
</organism>
<comment type="similarity">
    <text evidence="2 7">Belongs to the battenin family.</text>
</comment>
<evidence type="ECO:0000313" key="9">
    <source>
        <dbReference type="Proteomes" id="UP000265618"/>
    </source>
</evidence>
<keyword evidence="6 7" id="KW-0472">Membrane</keyword>
<evidence type="ECO:0000256" key="7">
    <source>
        <dbReference type="RuleBase" id="RU361113"/>
    </source>
</evidence>
<dbReference type="AlphaFoldDB" id="A0A9K3GML8"/>
<dbReference type="Proteomes" id="UP000265618">
    <property type="component" value="Unassembled WGS sequence"/>
</dbReference>
<dbReference type="GO" id="GO:0016020">
    <property type="term" value="C:membrane"/>
    <property type="evidence" value="ECO:0007669"/>
    <property type="project" value="InterPro"/>
</dbReference>
<evidence type="ECO:0000256" key="5">
    <source>
        <dbReference type="ARBA" id="ARBA00022989"/>
    </source>
</evidence>
<evidence type="ECO:0000256" key="2">
    <source>
        <dbReference type="ARBA" id="ARBA00007467"/>
    </source>
</evidence>
<dbReference type="GO" id="GO:0051453">
    <property type="term" value="P:regulation of intracellular pH"/>
    <property type="evidence" value="ECO:0007669"/>
    <property type="project" value="TreeGrafter"/>
</dbReference>
<dbReference type="PRINTS" id="PR01315">
    <property type="entry name" value="BATTENIN"/>
</dbReference>
<dbReference type="InterPro" id="IPR003492">
    <property type="entry name" value="Battenin_disease_Cln3"/>
</dbReference>
<proteinExistence type="inferred from homology"/>
<dbReference type="PANTHER" id="PTHR10981">
    <property type="entry name" value="BATTENIN"/>
    <property type="match status" value="1"/>
</dbReference>
<dbReference type="OrthoDB" id="5965864at2759"/>